<comment type="caution">
    <text evidence="1">The sequence shown here is derived from an EMBL/GenBank/DDBJ whole genome shotgun (WGS) entry which is preliminary data.</text>
</comment>
<organism evidence="1 2">
    <name type="scientific">Rhodopirellula baltica SH28</name>
    <dbReference type="NCBI Taxonomy" id="993517"/>
    <lineage>
        <taxon>Bacteria</taxon>
        <taxon>Pseudomonadati</taxon>
        <taxon>Planctomycetota</taxon>
        <taxon>Planctomycetia</taxon>
        <taxon>Pirellulales</taxon>
        <taxon>Pirellulaceae</taxon>
        <taxon>Rhodopirellula</taxon>
    </lineage>
</organism>
<sequence>MMKQSLCARLPWFIGGNLCGQLKRGVAEIAEESNRRPQLRDLCFSVCSAFQLSSVPRPAKLVCLEGGRQPMPSPWNVRTTVRKQLPAQLDCIASARRIAEALRRIDRYK</sequence>
<accession>K5DHJ8</accession>
<evidence type="ECO:0000313" key="1">
    <source>
        <dbReference type="EMBL" id="EKK02294.1"/>
    </source>
</evidence>
<dbReference type="Proteomes" id="UP000007993">
    <property type="component" value="Unassembled WGS sequence"/>
</dbReference>
<evidence type="ECO:0000313" key="2">
    <source>
        <dbReference type="Proteomes" id="UP000007993"/>
    </source>
</evidence>
<protein>
    <submittedName>
        <fullName evidence="1">Uncharacterized protein</fullName>
    </submittedName>
</protein>
<dbReference type="PATRIC" id="fig|993517.3.peg.2522"/>
<proteinExistence type="predicted"/>
<gene>
    <name evidence="1" type="ORF">RBSH_02330</name>
</gene>
<name>K5DHJ8_RHOBT</name>
<reference evidence="1 2" key="1">
    <citation type="journal article" date="2013" name="Mar. Genomics">
        <title>Expression of sulfatases in Rhodopirellula baltica and the diversity of sulfatases in the genus Rhodopirellula.</title>
        <authorList>
            <person name="Wegner C.E."/>
            <person name="Richter-Heitmann T."/>
            <person name="Klindworth A."/>
            <person name="Klockow C."/>
            <person name="Richter M."/>
            <person name="Achstetter T."/>
            <person name="Glockner F.O."/>
            <person name="Harder J."/>
        </authorList>
    </citation>
    <scope>NUCLEOTIDE SEQUENCE [LARGE SCALE GENOMIC DNA]</scope>
    <source>
        <strain evidence="1 2">SH28</strain>
    </source>
</reference>
<dbReference type="EMBL" id="AMCW01000063">
    <property type="protein sequence ID" value="EKK02294.1"/>
    <property type="molecule type" value="Genomic_DNA"/>
</dbReference>
<dbReference type="AlphaFoldDB" id="K5DHJ8"/>